<evidence type="ECO:0000313" key="3">
    <source>
        <dbReference type="Proteomes" id="UP000612893"/>
    </source>
</evidence>
<evidence type="ECO:0000259" key="1">
    <source>
        <dbReference type="Pfam" id="PF01494"/>
    </source>
</evidence>
<dbReference type="Proteomes" id="UP000612893">
    <property type="component" value="Unassembled WGS sequence"/>
</dbReference>
<protein>
    <submittedName>
        <fullName evidence="2">NAD(P)/FAD-dependent oxidoreductase</fullName>
    </submittedName>
</protein>
<proteinExistence type="predicted"/>
<comment type="caution">
    <text evidence="2">The sequence shown here is derived from an EMBL/GenBank/DDBJ whole genome shotgun (WGS) entry which is preliminary data.</text>
</comment>
<dbReference type="InterPro" id="IPR050407">
    <property type="entry name" value="Geranylgeranyl_reductase"/>
</dbReference>
<reference evidence="2" key="1">
    <citation type="submission" date="2020-10" db="EMBL/GenBank/DDBJ databases">
        <title>Ca. Dormibacterota MAGs.</title>
        <authorList>
            <person name="Montgomery K."/>
        </authorList>
    </citation>
    <scope>NUCLEOTIDE SEQUENCE [LARGE SCALE GENOMIC DNA]</scope>
    <source>
        <strain evidence="2">SC8812_S17_10</strain>
    </source>
</reference>
<dbReference type="RefSeq" id="WP_338205662.1">
    <property type="nucleotide sequence ID" value="NZ_JAEKNR010000244.1"/>
</dbReference>
<sequence>MEHRDVVVVGAGLAGLECAHRLSRAGLDVLLVDRKPALEARVHTTGIFVRRTLEDFEFPDGCLGPPVRRVALYSPGRRVLELESSHDEFRVGRMGRLYRTYLLRAQREGAAWAPDTRYLGLAPSGEGSAVTLESRERRFQVQARFVVGADGAVSRVARDLGLDVNREFIAGVEDVLDGLSPSGEPPTFHCFIDPRLAPGYLAWLVDDGEEAHVGVGGYVDRFRPLAALEAFEGSLGGLVDLASARRTERRGGRIPVGGVLRRIVSTRGLLVGDAAGAVSPLTAGGLDPCLRLSRLAAEVTLDYLAGGDPSVLERYSGDRFRSRFFTRRWLRRTFALPWPVPLVEAGCAALRRPPLKALAWHVFFGRGSFPEFSSAAEDEAATAR</sequence>
<accession>A0A934NBZ7</accession>
<dbReference type="PANTHER" id="PTHR42685">
    <property type="entry name" value="GERANYLGERANYL DIPHOSPHATE REDUCTASE"/>
    <property type="match status" value="1"/>
</dbReference>
<dbReference type="InterPro" id="IPR036188">
    <property type="entry name" value="FAD/NAD-bd_sf"/>
</dbReference>
<gene>
    <name evidence="2" type="ORF">JF922_25565</name>
</gene>
<evidence type="ECO:0000313" key="2">
    <source>
        <dbReference type="EMBL" id="MBJ7601429.1"/>
    </source>
</evidence>
<dbReference type="PRINTS" id="PR00420">
    <property type="entry name" value="RNGMNOXGNASE"/>
</dbReference>
<dbReference type="Gene3D" id="3.50.50.60">
    <property type="entry name" value="FAD/NAD(P)-binding domain"/>
    <property type="match status" value="1"/>
</dbReference>
<dbReference type="EMBL" id="JAEKNR010000244">
    <property type="protein sequence ID" value="MBJ7601429.1"/>
    <property type="molecule type" value="Genomic_DNA"/>
</dbReference>
<feature type="domain" description="FAD-binding" evidence="1">
    <location>
        <begin position="5"/>
        <end position="192"/>
    </location>
</feature>
<keyword evidence="3" id="KW-1185">Reference proteome</keyword>
<dbReference type="Pfam" id="PF01494">
    <property type="entry name" value="FAD_binding_3"/>
    <property type="match status" value="1"/>
</dbReference>
<dbReference type="AlphaFoldDB" id="A0A934NBZ7"/>
<dbReference type="PANTHER" id="PTHR42685:SF22">
    <property type="entry name" value="CONDITIONED MEDIUM FACTOR RECEPTOR 1"/>
    <property type="match status" value="1"/>
</dbReference>
<organism evidence="2 3">
    <name type="scientific">Candidatus Nephthysia bennettiae</name>
    <dbReference type="NCBI Taxonomy" id="3127016"/>
    <lineage>
        <taxon>Bacteria</taxon>
        <taxon>Bacillati</taxon>
        <taxon>Candidatus Dormiibacterota</taxon>
        <taxon>Candidatus Dormibacteria</taxon>
        <taxon>Candidatus Dormibacterales</taxon>
        <taxon>Candidatus Dormibacteraceae</taxon>
        <taxon>Candidatus Nephthysia</taxon>
    </lineage>
</organism>
<dbReference type="InterPro" id="IPR002938">
    <property type="entry name" value="FAD-bd"/>
</dbReference>
<name>A0A934NBZ7_9BACT</name>
<dbReference type="SUPFAM" id="SSF51905">
    <property type="entry name" value="FAD/NAD(P)-binding domain"/>
    <property type="match status" value="1"/>
</dbReference>